<dbReference type="Proteomes" id="UP000035100">
    <property type="component" value="Unassembled WGS sequence"/>
</dbReference>
<evidence type="ECO:0000313" key="3">
    <source>
        <dbReference type="Proteomes" id="UP000035100"/>
    </source>
</evidence>
<dbReference type="PATRIC" id="fig|1123501.6.peg.3508"/>
<accession>A0A0D0QA98</accession>
<proteinExistence type="predicted"/>
<protein>
    <submittedName>
        <fullName evidence="2">Uncharacterized protein</fullName>
    </submittedName>
</protein>
<dbReference type="InterPro" id="IPR045519">
    <property type="entry name" value="DUF6476"/>
</dbReference>
<feature type="transmembrane region" description="Helical" evidence="1">
    <location>
        <begin position="20"/>
        <end position="41"/>
    </location>
</feature>
<evidence type="ECO:0000256" key="1">
    <source>
        <dbReference type="SAM" id="Phobius"/>
    </source>
</evidence>
<dbReference type="Pfam" id="PF20082">
    <property type="entry name" value="DUF6476"/>
    <property type="match status" value="1"/>
</dbReference>
<reference evidence="2 3" key="1">
    <citation type="submission" date="2013-01" db="EMBL/GenBank/DDBJ databases">
        <authorList>
            <person name="Fiebig A."/>
            <person name="Goeker M."/>
            <person name="Klenk H.-P.P."/>
        </authorList>
    </citation>
    <scope>NUCLEOTIDE SEQUENCE [LARGE SCALE GENOMIC DNA]</scope>
    <source>
        <strain evidence="2 3">DSM 24838</strain>
    </source>
</reference>
<keyword evidence="1" id="KW-0472">Membrane</keyword>
<dbReference type="eggNOG" id="ENOG5032ZZI">
    <property type="taxonomic scope" value="Bacteria"/>
</dbReference>
<dbReference type="AlphaFoldDB" id="A0A0D0QA98"/>
<dbReference type="STRING" id="1123501.Wenmar_03381"/>
<keyword evidence="1" id="KW-0812">Transmembrane</keyword>
<dbReference type="OrthoDB" id="7872651at2"/>
<organism evidence="2 3">
    <name type="scientific">Wenxinia marina DSM 24838</name>
    <dbReference type="NCBI Taxonomy" id="1123501"/>
    <lineage>
        <taxon>Bacteria</taxon>
        <taxon>Pseudomonadati</taxon>
        <taxon>Pseudomonadota</taxon>
        <taxon>Alphaproteobacteria</taxon>
        <taxon>Rhodobacterales</taxon>
        <taxon>Roseobacteraceae</taxon>
        <taxon>Wenxinia</taxon>
    </lineage>
</organism>
<name>A0A0D0QA98_9RHOB</name>
<dbReference type="EMBL" id="AONG01000018">
    <property type="protein sequence ID" value="KIQ67928.1"/>
    <property type="molecule type" value="Genomic_DNA"/>
</dbReference>
<keyword evidence="1" id="KW-1133">Transmembrane helix</keyword>
<evidence type="ECO:0000313" key="2">
    <source>
        <dbReference type="EMBL" id="KIQ67928.1"/>
    </source>
</evidence>
<sequence>MADDPEQEVLPPQVAYLRRLVTVLTVVMIAGFLVLIAALVIRLNADPLPLPDRVSLPEGAEARAFTQGTDWFAVVTDGDEILIYDRATGALRQTVAVERE</sequence>
<keyword evidence="3" id="KW-1185">Reference proteome</keyword>
<dbReference type="RefSeq" id="WP_018302144.1">
    <property type="nucleotide sequence ID" value="NZ_KB902282.1"/>
</dbReference>
<comment type="caution">
    <text evidence="2">The sequence shown here is derived from an EMBL/GenBank/DDBJ whole genome shotgun (WGS) entry which is preliminary data.</text>
</comment>
<gene>
    <name evidence="2" type="ORF">Wenmar_03381</name>
</gene>